<evidence type="ECO:0000256" key="17">
    <source>
        <dbReference type="SAM" id="MobiDB-lite"/>
    </source>
</evidence>
<keyword evidence="6" id="KW-0004">4Fe-4S</keyword>
<evidence type="ECO:0000256" key="16">
    <source>
        <dbReference type="SAM" id="Coils"/>
    </source>
</evidence>
<dbReference type="GO" id="GO:0016020">
    <property type="term" value="C:membrane"/>
    <property type="evidence" value="ECO:0007669"/>
    <property type="project" value="InterPro"/>
</dbReference>
<dbReference type="AlphaFoldDB" id="A0A4Q5N3H7"/>
<dbReference type="InterPro" id="IPR003594">
    <property type="entry name" value="HATPase_dom"/>
</dbReference>
<name>A0A4Q5N3H7_9MICO</name>
<keyword evidence="12" id="KW-0902">Two-component regulatory system</keyword>
<feature type="transmembrane region" description="Helical" evidence="18">
    <location>
        <begin position="53"/>
        <end position="86"/>
    </location>
</feature>
<feature type="transmembrane region" description="Helical" evidence="18">
    <location>
        <begin position="98"/>
        <end position="117"/>
    </location>
</feature>
<keyword evidence="8" id="KW-0808">Transferase</keyword>
<keyword evidence="18" id="KW-0812">Transmembrane</keyword>
<dbReference type="PROSITE" id="PS50109">
    <property type="entry name" value="HIS_KIN"/>
    <property type="match status" value="1"/>
</dbReference>
<dbReference type="Pfam" id="PF07730">
    <property type="entry name" value="HisKA_3"/>
    <property type="match status" value="1"/>
</dbReference>
<dbReference type="GO" id="GO:0046872">
    <property type="term" value="F:metal ion binding"/>
    <property type="evidence" value="ECO:0007669"/>
    <property type="project" value="UniProtKB-KW"/>
</dbReference>
<keyword evidence="10 20" id="KW-0418">Kinase</keyword>
<dbReference type="SUPFAM" id="SSF55874">
    <property type="entry name" value="ATPase domain of HSP90 chaperone/DNA topoisomerase II/histidine kinase"/>
    <property type="match status" value="1"/>
</dbReference>
<reference evidence="20 21" key="1">
    <citation type="submission" date="2019-01" db="EMBL/GenBank/DDBJ databases">
        <title>Novel species of Cellulomonas.</title>
        <authorList>
            <person name="Liu Q."/>
            <person name="Xin Y.-H."/>
        </authorList>
    </citation>
    <scope>NUCLEOTIDE SEQUENCE [LARGE SCALE GENOMIC DNA]</scope>
    <source>
        <strain evidence="20 21">HLT2-17</strain>
    </source>
</reference>
<dbReference type="GO" id="GO:0005737">
    <property type="term" value="C:cytoplasm"/>
    <property type="evidence" value="ECO:0007669"/>
    <property type="project" value="UniProtKB-SubCell"/>
</dbReference>
<evidence type="ECO:0000256" key="15">
    <source>
        <dbReference type="ARBA" id="ARBA00030800"/>
    </source>
</evidence>
<organism evidence="20 21">
    <name type="scientific">Pengzhenrongella frigida</name>
    <dbReference type="NCBI Taxonomy" id="1259133"/>
    <lineage>
        <taxon>Bacteria</taxon>
        <taxon>Bacillati</taxon>
        <taxon>Actinomycetota</taxon>
        <taxon>Actinomycetes</taxon>
        <taxon>Micrococcales</taxon>
        <taxon>Pengzhenrongella</taxon>
    </lineage>
</organism>
<dbReference type="Gene3D" id="3.30.565.10">
    <property type="entry name" value="Histidine kinase-like ATPase, C-terminal domain"/>
    <property type="match status" value="1"/>
</dbReference>
<accession>A0A4Q5N3H7</accession>
<dbReference type="InterPro" id="IPR011712">
    <property type="entry name" value="Sig_transdc_His_kin_sub3_dim/P"/>
</dbReference>
<evidence type="ECO:0000256" key="3">
    <source>
        <dbReference type="ARBA" id="ARBA00004496"/>
    </source>
</evidence>
<evidence type="ECO:0000256" key="11">
    <source>
        <dbReference type="ARBA" id="ARBA00023004"/>
    </source>
</evidence>
<dbReference type="InterPro" id="IPR050482">
    <property type="entry name" value="Sensor_HK_TwoCompSys"/>
</dbReference>
<evidence type="ECO:0000313" key="21">
    <source>
        <dbReference type="Proteomes" id="UP000293764"/>
    </source>
</evidence>
<evidence type="ECO:0000259" key="19">
    <source>
        <dbReference type="PROSITE" id="PS50109"/>
    </source>
</evidence>
<evidence type="ECO:0000256" key="12">
    <source>
        <dbReference type="ARBA" id="ARBA00023012"/>
    </source>
</evidence>
<keyword evidence="9" id="KW-0479">Metal-binding</keyword>
<comment type="catalytic activity">
    <reaction evidence="1">
        <text>ATP + protein L-histidine = ADP + protein N-phospho-L-histidine.</text>
        <dbReference type="EC" id="2.7.13.3"/>
    </reaction>
</comment>
<dbReference type="GO" id="GO:0000155">
    <property type="term" value="F:phosphorelay sensor kinase activity"/>
    <property type="evidence" value="ECO:0007669"/>
    <property type="project" value="InterPro"/>
</dbReference>
<evidence type="ECO:0000256" key="8">
    <source>
        <dbReference type="ARBA" id="ARBA00022679"/>
    </source>
</evidence>
<dbReference type="EMBL" id="SDWW01000003">
    <property type="protein sequence ID" value="RYV52778.1"/>
    <property type="molecule type" value="Genomic_DNA"/>
</dbReference>
<dbReference type="InterPro" id="IPR005467">
    <property type="entry name" value="His_kinase_dom"/>
</dbReference>
<feature type="region of interest" description="Disordered" evidence="17">
    <location>
        <begin position="384"/>
        <end position="407"/>
    </location>
</feature>
<gene>
    <name evidence="20" type="ORF">EUA98_02060</name>
</gene>
<evidence type="ECO:0000256" key="13">
    <source>
        <dbReference type="ARBA" id="ARBA00023014"/>
    </source>
</evidence>
<evidence type="ECO:0000256" key="18">
    <source>
        <dbReference type="SAM" id="Phobius"/>
    </source>
</evidence>
<evidence type="ECO:0000256" key="14">
    <source>
        <dbReference type="ARBA" id="ARBA00024827"/>
    </source>
</evidence>
<feature type="transmembrane region" description="Helical" evidence="18">
    <location>
        <begin position="123"/>
        <end position="146"/>
    </location>
</feature>
<keyword evidence="18" id="KW-0472">Membrane</keyword>
<sequence length="407" mass="42521">MAGLISIAVLQADPTVSPWATVLAGGAFGAWYAWGRATIRVLEAPITTPRGAWWPAGAWITGLALLWVVLLVTSTAALWIAFPMMLLQMHVLGPHRGVLAVSATTLLAVGTGLLERAGTDASIGFVLGPVVGAAVAVAVVLGFEALARESEERQRTVEELTEVREHLAAAERDAAVAGERERLAREIHDTLAQGFSAIELLLRAADAGIGVDDTRARGYLDQARRTALDNLGEARRFVRALAPADLDGATLVAALERVARRAQDTAASDGTPEALVVRVQTAGPRRALPIALEAALVRVAQSALANVVQHAGARNAAVTLAFLDDEVILDVVDDGRGFDPDRQPDRSHPGGFGLVAMSSRAHELGGTLAVETAPGDGTAVAVRLPTSDPSGSGRTAPFTADDLQEAR</sequence>
<dbReference type="Gene3D" id="1.20.5.1930">
    <property type="match status" value="1"/>
</dbReference>
<evidence type="ECO:0000256" key="6">
    <source>
        <dbReference type="ARBA" id="ARBA00022485"/>
    </source>
</evidence>
<dbReference type="PANTHER" id="PTHR24421:SF62">
    <property type="entry name" value="SENSORY TRANSDUCTION HISTIDINE KINASE"/>
    <property type="match status" value="1"/>
</dbReference>
<comment type="subcellular location">
    <subcellularLocation>
        <location evidence="3">Cytoplasm</location>
    </subcellularLocation>
</comment>
<evidence type="ECO:0000313" key="20">
    <source>
        <dbReference type="EMBL" id="RYV52778.1"/>
    </source>
</evidence>
<comment type="function">
    <text evidence="14">Member of the two-component regulatory system NreB/NreC involved in the control of dissimilatory nitrate/nitrite reduction in response to oxygen. NreB functions as a direct oxygen sensor histidine kinase which is autophosphorylated, in the absence of oxygen, probably at the conserved histidine residue, and transfers its phosphate group probably to a conserved aspartate residue of NreC. NreB/NreC activates the expression of the nitrate (narGHJI) and nitrite (nir) reductase operons, as well as the putative nitrate transporter gene narT.</text>
</comment>
<dbReference type="OrthoDB" id="144293at2"/>
<dbReference type="SMART" id="SM00387">
    <property type="entry name" value="HATPase_c"/>
    <property type="match status" value="1"/>
</dbReference>
<dbReference type="InterPro" id="IPR004358">
    <property type="entry name" value="Sig_transdc_His_kin-like_C"/>
</dbReference>
<keyword evidence="18" id="KW-1133">Transmembrane helix</keyword>
<evidence type="ECO:0000256" key="10">
    <source>
        <dbReference type="ARBA" id="ARBA00022777"/>
    </source>
</evidence>
<evidence type="ECO:0000256" key="4">
    <source>
        <dbReference type="ARBA" id="ARBA00012438"/>
    </source>
</evidence>
<keyword evidence="11" id="KW-0408">Iron</keyword>
<keyword evidence="7" id="KW-0963">Cytoplasm</keyword>
<dbReference type="Pfam" id="PF02518">
    <property type="entry name" value="HATPase_c"/>
    <property type="match status" value="1"/>
</dbReference>
<dbReference type="GO" id="GO:0051539">
    <property type="term" value="F:4 iron, 4 sulfur cluster binding"/>
    <property type="evidence" value="ECO:0007669"/>
    <property type="project" value="UniProtKB-KW"/>
</dbReference>
<evidence type="ECO:0000256" key="1">
    <source>
        <dbReference type="ARBA" id="ARBA00000085"/>
    </source>
</evidence>
<dbReference type="PANTHER" id="PTHR24421">
    <property type="entry name" value="NITRATE/NITRITE SENSOR PROTEIN NARX-RELATED"/>
    <property type="match status" value="1"/>
</dbReference>
<dbReference type="Proteomes" id="UP000293764">
    <property type="component" value="Unassembled WGS sequence"/>
</dbReference>
<evidence type="ECO:0000256" key="5">
    <source>
        <dbReference type="ARBA" id="ARBA00017322"/>
    </source>
</evidence>
<protein>
    <recommendedName>
        <fullName evidence="5">Oxygen sensor histidine kinase NreB</fullName>
        <ecNumber evidence="4">2.7.13.3</ecNumber>
    </recommendedName>
    <alternativeName>
        <fullName evidence="15">Nitrogen regulation protein B</fullName>
    </alternativeName>
</protein>
<dbReference type="InterPro" id="IPR036890">
    <property type="entry name" value="HATPase_C_sf"/>
</dbReference>
<evidence type="ECO:0000256" key="9">
    <source>
        <dbReference type="ARBA" id="ARBA00022723"/>
    </source>
</evidence>
<comment type="cofactor">
    <cofactor evidence="2">
        <name>[4Fe-4S] cluster</name>
        <dbReference type="ChEBI" id="CHEBI:49883"/>
    </cofactor>
</comment>
<dbReference type="CDD" id="cd16917">
    <property type="entry name" value="HATPase_UhpB-NarQ-NarX-like"/>
    <property type="match status" value="1"/>
</dbReference>
<feature type="domain" description="Histidine kinase" evidence="19">
    <location>
        <begin position="182"/>
        <end position="388"/>
    </location>
</feature>
<keyword evidence="16" id="KW-0175">Coiled coil</keyword>
<dbReference type="PIRSF" id="PIRSF037434">
    <property type="entry name" value="STHK_ChrS"/>
    <property type="match status" value="1"/>
</dbReference>
<keyword evidence="21" id="KW-1185">Reference proteome</keyword>
<evidence type="ECO:0000256" key="7">
    <source>
        <dbReference type="ARBA" id="ARBA00022490"/>
    </source>
</evidence>
<dbReference type="InterPro" id="IPR017205">
    <property type="entry name" value="Sig_transdc_His_kinase_ChrS"/>
</dbReference>
<evidence type="ECO:0000256" key="2">
    <source>
        <dbReference type="ARBA" id="ARBA00001966"/>
    </source>
</evidence>
<feature type="coiled-coil region" evidence="16">
    <location>
        <begin position="146"/>
        <end position="173"/>
    </location>
</feature>
<dbReference type="PRINTS" id="PR00344">
    <property type="entry name" value="BCTRLSENSOR"/>
</dbReference>
<proteinExistence type="predicted"/>
<comment type="caution">
    <text evidence="20">The sequence shown here is derived from an EMBL/GenBank/DDBJ whole genome shotgun (WGS) entry which is preliminary data.</text>
</comment>
<dbReference type="EC" id="2.7.13.3" evidence="4"/>
<dbReference type="GO" id="GO:0046983">
    <property type="term" value="F:protein dimerization activity"/>
    <property type="evidence" value="ECO:0007669"/>
    <property type="project" value="InterPro"/>
</dbReference>
<keyword evidence="13" id="KW-0411">Iron-sulfur</keyword>